<dbReference type="Pfam" id="PF12770">
    <property type="entry name" value="CHAT"/>
    <property type="match status" value="1"/>
</dbReference>
<name>A0A221K5Y9_9RHOB</name>
<dbReference type="KEGG" id="spse:SULPSESMR1_04698"/>
<gene>
    <name evidence="2" type="ORF">SULPSESMR1_04698</name>
</gene>
<feature type="domain" description="CHAT" evidence="1">
    <location>
        <begin position="3"/>
        <end position="125"/>
    </location>
</feature>
<dbReference type="Proteomes" id="UP000199754">
    <property type="component" value="Plasmid pSMR1-1"/>
</dbReference>
<dbReference type="EMBL" id="CP022416">
    <property type="protein sequence ID" value="ASM74396.1"/>
    <property type="molecule type" value="Genomic_DNA"/>
</dbReference>
<evidence type="ECO:0000313" key="2">
    <source>
        <dbReference type="EMBL" id="ASM74396.1"/>
    </source>
</evidence>
<dbReference type="InterPro" id="IPR024983">
    <property type="entry name" value="CHAT_dom"/>
</dbReference>
<proteinExistence type="predicted"/>
<dbReference type="RefSeq" id="WP_114284292.1">
    <property type="nucleotide sequence ID" value="NZ_JBMGNR010000003.1"/>
</dbReference>
<keyword evidence="3" id="KW-1185">Reference proteome</keyword>
<geneLocation type="plasmid" evidence="2 3">
    <name>pSMR1-1</name>
</geneLocation>
<dbReference type="AlphaFoldDB" id="A0A221K5Y9"/>
<protein>
    <submittedName>
        <fullName evidence="2">CHAT domain protein</fullName>
    </submittedName>
</protein>
<evidence type="ECO:0000313" key="3">
    <source>
        <dbReference type="Proteomes" id="UP000199754"/>
    </source>
</evidence>
<reference evidence="2 3" key="1">
    <citation type="submission" date="2017-07" db="EMBL/GenBank/DDBJ databases">
        <title>Genome Sequence of Sulfitobacter pseudonitzschiae Strain SMR1 Isolated from a culture of the Diatom Skeletonema marinoi.</title>
        <authorList>
            <person name="Topel M."/>
            <person name="Pinder M.I.M."/>
            <person name="Johansson O.N."/>
            <person name="Kourtchenko O."/>
            <person name="Godhe A."/>
            <person name="Clarke A.K."/>
        </authorList>
    </citation>
    <scope>NUCLEOTIDE SEQUENCE [LARGE SCALE GENOMIC DNA]</scope>
    <source>
        <strain evidence="2 3">SMR1</strain>
        <plasmid evidence="2 3">pSMR1-1</plasmid>
    </source>
</reference>
<sequence length="383" mass="40854">MSASLPPLLGTRREVRAIAAAFPDGQAQVLLGEDTSEAMLAAINLTDRDVIVFATHGLIAGELQGLAKPALALTAGDLFNTGDLDQARSLLIGLNLPDVLAEEPLVRIANLSTLSLLALISRRMGQDDTDAVYDQIITYLSVHDITPPALRPDMVADAGNAQMVADVLDMVVNSDRAGAGAAARRATAQRWLESLDARGTQAEVRALSFAVNDFRSTANWTRATETVQALLARTDLDPDLRAMSEIKLAELQSYIAVAEGRPIDHIALANAFRAVFDTEDIAAPVRVDVAGRLVGAFEHGGHGYLAHTAGIEVWHYMRDVQRATAQAGESVAGQSKTLRDTADITITNGFNVTARPPDGTPPPQGLCQEIVEIEVCTVLLQEP</sequence>
<evidence type="ECO:0000259" key="1">
    <source>
        <dbReference type="Pfam" id="PF12770"/>
    </source>
</evidence>
<organism evidence="2 3">
    <name type="scientific">Pseudosulfitobacter pseudonitzschiae</name>
    <dbReference type="NCBI Taxonomy" id="1402135"/>
    <lineage>
        <taxon>Bacteria</taxon>
        <taxon>Pseudomonadati</taxon>
        <taxon>Pseudomonadota</taxon>
        <taxon>Alphaproteobacteria</taxon>
        <taxon>Rhodobacterales</taxon>
        <taxon>Roseobacteraceae</taxon>
        <taxon>Pseudosulfitobacter</taxon>
    </lineage>
</organism>
<keyword evidence="2" id="KW-0614">Plasmid</keyword>
<accession>A0A221K5Y9</accession>